<proteinExistence type="predicted"/>
<dbReference type="Proteomes" id="UP000789396">
    <property type="component" value="Unassembled WGS sequence"/>
</dbReference>
<evidence type="ECO:0000313" key="1">
    <source>
        <dbReference type="EMBL" id="CAG8719969.1"/>
    </source>
</evidence>
<reference evidence="1" key="1">
    <citation type="submission" date="2021-06" db="EMBL/GenBank/DDBJ databases">
        <authorList>
            <person name="Kallberg Y."/>
            <person name="Tangrot J."/>
            <person name="Rosling A."/>
        </authorList>
    </citation>
    <scope>NUCLEOTIDE SEQUENCE</scope>
    <source>
        <strain evidence="1">IN212</strain>
    </source>
</reference>
<feature type="non-terminal residue" evidence="1">
    <location>
        <position position="1"/>
    </location>
</feature>
<evidence type="ECO:0000313" key="2">
    <source>
        <dbReference type="Proteomes" id="UP000789396"/>
    </source>
</evidence>
<sequence>NNYATFNDFIDQILTERKWTLAFNLCLKEHFIECLKDYNDLFLIANVNVDIEKANKLSIGKINEIVYLLERLQDAEDKITWNADIEWDNMEQITNGKLDKGKIDFIWNIVYKMISGKTFLSIEQASEYFNKFSNEYANFTETENAFFLARIKTAIILCTKHQMYTKQYINDLNCSVFDKLALLRQKFNIQEL</sequence>
<comment type="caution">
    <text evidence="1">The sequence shown here is derived from an EMBL/GenBank/DDBJ whole genome shotgun (WGS) entry which is preliminary data.</text>
</comment>
<keyword evidence="2" id="KW-1185">Reference proteome</keyword>
<organism evidence="1 2">
    <name type="scientific">Racocetra fulgida</name>
    <dbReference type="NCBI Taxonomy" id="60492"/>
    <lineage>
        <taxon>Eukaryota</taxon>
        <taxon>Fungi</taxon>
        <taxon>Fungi incertae sedis</taxon>
        <taxon>Mucoromycota</taxon>
        <taxon>Glomeromycotina</taxon>
        <taxon>Glomeromycetes</taxon>
        <taxon>Diversisporales</taxon>
        <taxon>Gigasporaceae</taxon>
        <taxon>Racocetra</taxon>
    </lineage>
</organism>
<gene>
    <name evidence="1" type="ORF">RFULGI_LOCUS11389</name>
</gene>
<dbReference type="OrthoDB" id="2433473at2759"/>
<protein>
    <submittedName>
        <fullName evidence="1">18209_t:CDS:1</fullName>
    </submittedName>
</protein>
<accession>A0A9N9I587</accession>
<name>A0A9N9I587_9GLOM</name>
<feature type="non-terminal residue" evidence="1">
    <location>
        <position position="192"/>
    </location>
</feature>
<dbReference type="AlphaFoldDB" id="A0A9N9I587"/>
<dbReference type="EMBL" id="CAJVPZ010024700">
    <property type="protein sequence ID" value="CAG8719969.1"/>
    <property type="molecule type" value="Genomic_DNA"/>
</dbReference>